<feature type="transmembrane region" description="Helical" evidence="15">
    <location>
        <begin position="39"/>
        <end position="56"/>
    </location>
</feature>
<dbReference type="InterPro" id="IPR005467">
    <property type="entry name" value="His_kinase_dom"/>
</dbReference>
<evidence type="ECO:0000313" key="18">
    <source>
        <dbReference type="EMBL" id="MBK1726295.1"/>
    </source>
</evidence>
<dbReference type="PROSITE" id="PS50112">
    <property type="entry name" value="PAS"/>
    <property type="match status" value="1"/>
</dbReference>
<feature type="transmembrane region" description="Helical" evidence="15">
    <location>
        <begin position="276"/>
        <end position="301"/>
    </location>
</feature>
<reference evidence="18 19" key="1">
    <citation type="journal article" date="2020" name="Microorganisms">
        <title>Osmotic Adaptation and Compatible Solute Biosynthesis of Phototrophic Bacteria as Revealed from Genome Analyses.</title>
        <authorList>
            <person name="Imhoff J.F."/>
            <person name="Rahn T."/>
            <person name="Kunzel S."/>
            <person name="Keller A."/>
            <person name="Neulinger S.C."/>
        </authorList>
    </citation>
    <scope>NUCLEOTIDE SEQUENCE [LARGE SCALE GENOMIC DNA]</scope>
    <source>
        <strain evidence="18 19">DSM 15116</strain>
    </source>
</reference>
<feature type="transmembrane region" description="Helical" evidence="15">
    <location>
        <begin position="472"/>
        <end position="494"/>
    </location>
</feature>
<dbReference type="PANTHER" id="PTHR43065:SF10">
    <property type="entry name" value="PEROXIDE STRESS-ACTIVATED HISTIDINE KINASE MAK3"/>
    <property type="match status" value="1"/>
</dbReference>
<feature type="transmembrane region" description="Helical" evidence="15">
    <location>
        <begin position="430"/>
        <end position="452"/>
    </location>
</feature>
<evidence type="ECO:0000256" key="13">
    <source>
        <dbReference type="ARBA" id="ARBA00023136"/>
    </source>
</evidence>
<dbReference type="PANTHER" id="PTHR43065">
    <property type="entry name" value="SENSOR HISTIDINE KINASE"/>
    <property type="match status" value="1"/>
</dbReference>
<dbReference type="PRINTS" id="PR00344">
    <property type="entry name" value="BCTRLSENSOR"/>
</dbReference>
<feature type="coiled-coil region" evidence="14">
    <location>
        <begin position="599"/>
        <end position="626"/>
    </location>
</feature>
<dbReference type="InterPro" id="IPR013656">
    <property type="entry name" value="PAS_4"/>
</dbReference>
<dbReference type="Gene3D" id="3.30.565.10">
    <property type="entry name" value="Histidine kinase-like ATPase, C-terminal domain"/>
    <property type="match status" value="1"/>
</dbReference>
<dbReference type="InterPro" id="IPR038377">
    <property type="entry name" value="Na/Glc_symporter_sf"/>
</dbReference>
<dbReference type="Pfam" id="PF00512">
    <property type="entry name" value="HisKA"/>
    <property type="match status" value="1"/>
</dbReference>
<feature type="transmembrane region" description="Helical" evidence="15">
    <location>
        <begin position="238"/>
        <end position="255"/>
    </location>
</feature>
<dbReference type="InterPro" id="IPR003594">
    <property type="entry name" value="HATPase_dom"/>
</dbReference>
<dbReference type="InterPro" id="IPR004358">
    <property type="entry name" value="Sig_transdc_His_kin-like_C"/>
</dbReference>
<dbReference type="Proteomes" id="UP000738126">
    <property type="component" value="Unassembled WGS sequence"/>
</dbReference>
<evidence type="ECO:0000256" key="15">
    <source>
        <dbReference type="SAM" id="Phobius"/>
    </source>
</evidence>
<comment type="subcellular location">
    <subcellularLocation>
        <location evidence="2">Membrane</location>
        <topology evidence="2">Multi-pass membrane protein</topology>
    </subcellularLocation>
</comment>
<dbReference type="InterPro" id="IPR003661">
    <property type="entry name" value="HisK_dim/P_dom"/>
</dbReference>
<keyword evidence="10" id="KW-0067">ATP-binding</keyword>
<dbReference type="CDD" id="cd10322">
    <property type="entry name" value="SLC5sbd"/>
    <property type="match status" value="1"/>
</dbReference>
<sequence>MAFSLPTLLLCGVAYLGVLFVLAYAVDRRWLPRAVAHHPAFYVFALGVYATTWSYYGSVGFAAEHGIAFLTIYLGVTAAFLLTPVLLAPLLRLTRNQQLTSIADVFAFRFSSQLAGVLVTAIMLAGILPYIALQIRAVAESTLVLTGGGHDPRPLAAAFCLVVAVFAIVFGARHVTPREKHSGLVVAIGVESLVKLGALLIVAWVAVDLAFGDLGGLSAWLAEHPERLEGFYDPALEGPWLSLLTLAFAAAFLLPRQFHMLFTENRSPRSLITASWGFPLILLLLSLAIPPILWAGIALAPETDPDYYVLGVAALSGSQPLTLLAYLGGVSAASAMIIVATLALSAMTLNHLVMPLVKSLPHQEPDLYATLRWTRRLLIVMLIVLGFAFYELLDRSGTLVAWGLMSFLAIAQFLPGIIGVLYWPRANAYGFLAGVLGGALIWLDSVLLPALVGTEPFFLLGFPRAPADETALYGSATFWSLAFNGVLFVSVSLFTPQRPTERQAAEVCHDQASPVAAGALEAASPAQFVVQLTPVTGEEAARKEVAKALGDQGLGWGESRPDRLRALRDQIERNLSGMMGPMLARMIVDERLQLDRSARTALAQNVRQIEEQLESSRNRFRGLAAELDRLRRYHRQILEDLPLGVVAVTSHRRVVRWNTAMEGLSGISADRALGSRVCDLGAPWAETLERFLAAEQAQQHHDQATLPGGDTRWLSLHKTCIRESGLGRTGDTLVIIEDITPIRRLERELAHSERLASIGRLAAGVAHEIGNPVTGIDSLAQNLRDETDPELVRESAEAIVEQTRRISNIVQTLIGYAHAGAADERRPQPVNLRELVDEARRLVRLSKGGRRLEIDNQLPAELELPGDRQRLAQVFVNLFSNTVDACPEGGRVAVSARLVGDRAQVRVVDNGPGIPAETLDKVLEPFYTTKPVGQGTGLGLPLVYNIVSDHGGEFSITADSGGTTAWIALPLHRAGPARDGQEPSEEVD</sequence>
<evidence type="ECO:0000256" key="12">
    <source>
        <dbReference type="ARBA" id="ARBA00023012"/>
    </source>
</evidence>
<feature type="domain" description="Histidine kinase" evidence="16">
    <location>
        <begin position="764"/>
        <end position="973"/>
    </location>
</feature>
<evidence type="ECO:0000256" key="8">
    <source>
        <dbReference type="ARBA" id="ARBA00022741"/>
    </source>
</evidence>
<dbReference type="CDD" id="cd00082">
    <property type="entry name" value="HisKA"/>
    <property type="match status" value="1"/>
</dbReference>
<evidence type="ECO:0000256" key="4">
    <source>
        <dbReference type="ARBA" id="ARBA00012438"/>
    </source>
</evidence>
<dbReference type="RefSeq" id="WP_200257277.1">
    <property type="nucleotide sequence ID" value="NZ_NRSH01000033.1"/>
</dbReference>
<evidence type="ECO:0000256" key="3">
    <source>
        <dbReference type="ARBA" id="ARBA00006434"/>
    </source>
</evidence>
<dbReference type="InterPro" id="IPR000014">
    <property type="entry name" value="PAS"/>
</dbReference>
<keyword evidence="9 18" id="KW-0418">Kinase</keyword>
<feature type="transmembrane region" description="Helical" evidence="15">
    <location>
        <begin position="184"/>
        <end position="207"/>
    </location>
</feature>
<dbReference type="GO" id="GO:0016301">
    <property type="term" value="F:kinase activity"/>
    <property type="evidence" value="ECO:0007669"/>
    <property type="project" value="UniProtKB-KW"/>
</dbReference>
<dbReference type="SUPFAM" id="SSF47384">
    <property type="entry name" value="Homodimeric domain of signal transducing histidine kinase"/>
    <property type="match status" value="1"/>
</dbReference>
<gene>
    <name evidence="18" type="ORF">CKO13_04485</name>
</gene>
<evidence type="ECO:0000256" key="10">
    <source>
        <dbReference type="ARBA" id="ARBA00022840"/>
    </source>
</evidence>
<feature type="transmembrane region" description="Helical" evidence="15">
    <location>
        <begin position="68"/>
        <end position="93"/>
    </location>
</feature>
<accession>A0ABS1E6D1</accession>
<feature type="transmembrane region" description="Helical" evidence="15">
    <location>
        <begin position="155"/>
        <end position="172"/>
    </location>
</feature>
<dbReference type="SMART" id="SM00387">
    <property type="entry name" value="HATPase_c"/>
    <property type="match status" value="1"/>
</dbReference>
<dbReference type="InterPro" id="IPR036890">
    <property type="entry name" value="HATPase_C_sf"/>
</dbReference>
<dbReference type="InterPro" id="IPR035965">
    <property type="entry name" value="PAS-like_dom_sf"/>
</dbReference>
<evidence type="ECO:0000256" key="14">
    <source>
        <dbReference type="SAM" id="Coils"/>
    </source>
</evidence>
<dbReference type="EMBL" id="NRSH01000033">
    <property type="protein sequence ID" value="MBK1726295.1"/>
    <property type="molecule type" value="Genomic_DNA"/>
</dbReference>
<feature type="transmembrane region" description="Helical" evidence="15">
    <location>
        <begin position="114"/>
        <end position="135"/>
    </location>
</feature>
<feature type="transmembrane region" description="Helical" evidence="15">
    <location>
        <begin position="321"/>
        <end position="344"/>
    </location>
</feature>
<dbReference type="Pfam" id="PF08448">
    <property type="entry name" value="PAS_4"/>
    <property type="match status" value="1"/>
</dbReference>
<dbReference type="SUPFAM" id="SSF55874">
    <property type="entry name" value="ATPase domain of HSP90 chaperone/DNA topoisomerase II/histidine kinase"/>
    <property type="match status" value="1"/>
</dbReference>
<dbReference type="SUPFAM" id="SSF55785">
    <property type="entry name" value="PYP-like sensor domain (PAS domain)"/>
    <property type="match status" value="1"/>
</dbReference>
<keyword evidence="7 15" id="KW-0812">Transmembrane</keyword>
<dbReference type="Gene3D" id="3.30.450.20">
    <property type="entry name" value="PAS domain"/>
    <property type="match status" value="1"/>
</dbReference>
<dbReference type="Gene3D" id="1.10.287.130">
    <property type="match status" value="1"/>
</dbReference>
<protein>
    <recommendedName>
        <fullName evidence="4">histidine kinase</fullName>
        <ecNumber evidence="4">2.7.13.3</ecNumber>
    </recommendedName>
</protein>
<evidence type="ECO:0000256" key="6">
    <source>
        <dbReference type="ARBA" id="ARBA00022679"/>
    </source>
</evidence>
<dbReference type="Pfam" id="PF02518">
    <property type="entry name" value="HATPase_c"/>
    <property type="match status" value="1"/>
</dbReference>
<dbReference type="CDD" id="cd00075">
    <property type="entry name" value="HATPase"/>
    <property type="match status" value="1"/>
</dbReference>
<feature type="transmembrane region" description="Helical" evidence="15">
    <location>
        <begin position="6"/>
        <end position="27"/>
    </location>
</feature>
<dbReference type="NCBIfam" id="TIGR00229">
    <property type="entry name" value="sensory_box"/>
    <property type="match status" value="1"/>
</dbReference>
<keyword evidence="8" id="KW-0547">Nucleotide-binding</keyword>
<dbReference type="InterPro" id="IPR036097">
    <property type="entry name" value="HisK_dim/P_sf"/>
</dbReference>
<evidence type="ECO:0000256" key="5">
    <source>
        <dbReference type="ARBA" id="ARBA00022553"/>
    </source>
</evidence>
<evidence type="ECO:0000259" key="16">
    <source>
        <dbReference type="PROSITE" id="PS50109"/>
    </source>
</evidence>
<keyword evidence="12" id="KW-0902">Two-component regulatory system</keyword>
<dbReference type="SMART" id="SM00091">
    <property type="entry name" value="PAS"/>
    <property type="match status" value="1"/>
</dbReference>
<feature type="transmembrane region" description="Helical" evidence="15">
    <location>
        <begin position="399"/>
        <end position="423"/>
    </location>
</feature>
<name>A0ABS1E6D1_9GAMM</name>
<feature type="domain" description="PAS" evidence="17">
    <location>
        <begin position="630"/>
        <end position="674"/>
    </location>
</feature>
<keyword evidence="19" id="KW-1185">Reference proteome</keyword>
<dbReference type="EC" id="2.7.13.3" evidence="4"/>
<evidence type="ECO:0000256" key="7">
    <source>
        <dbReference type="ARBA" id="ARBA00022692"/>
    </source>
</evidence>
<keyword evidence="6" id="KW-0808">Transferase</keyword>
<proteinExistence type="inferred from homology"/>
<keyword evidence="14" id="KW-0175">Coiled coil</keyword>
<evidence type="ECO:0000256" key="11">
    <source>
        <dbReference type="ARBA" id="ARBA00022989"/>
    </source>
</evidence>
<comment type="similarity">
    <text evidence="3">Belongs to the sodium:solute symporter (SSF) (TC 2.A.21) family.</text>
</comment>
<comment type="catalytic activity">
    <reaction evidence="1">
        <text>ATP + protein L-histidine = ADP + protein N-phospho-L-histidine.</text>
        <dbReference type="EC" id="2.7.13.3"/>
    </reaction>
</comment>
<evidence type="ECO:0000256" key="9">
    <source>
        <dbReference type="ARBA" id="ARBA00022777"/>
    </source>
</evidence>
<keyword evidence="13 15" id="KW-0472">Membrane</keyword>
<evidence type="ECO:0000313" key="19">
    <source>
        <dbReference type="Proteomes" id="UP000738126"/>
    </source>
</evidence>
<keyword evidence="5" id="KW-0597">Phosphoprotein</keyword>
<organism evidence="18 19">
    <name type="scientific">Halorhodospira neutriphila</name>
    <dbReference type="NCBI Taxonomy" id="168379"/>
    <lineage>
        <taxon>Bacteria</taxon>
        <taxon>Pseudomonadati</taxon>
        <taxon>Pseudomonadota</taxon>
        <taxon>Gammaproteobacteria</taxon>
        <taxon>Chromatiales</taxon>
        <taxon>Ectothiorhodospiraceae</taxon>
        <taxon>Halorhodospira</taxon>
    </lineage>
</organism>
<feature type="transmembrane region" description="Helical" evidence="15">
    <location>
        <begin position="377"/>
        <end position="393"/>
    </location>
</feature>
<dbReference type="SMART" id="SM00388">
    <property type="entry name" value="HisKA"/>
    <property type="match status" value="1"/>
</dbReference>
<evidence type="ECO:0000256" key="2">
    <source>
        <dbReference type="ARBA" id="ARBA00004141"/>
    </source>
</evidence>
<keyword evidence="11 15" id="KW-1133">Transmembrane helix</keyword>
<dbReference type="PROSITE" id="PS50283">
    <property type="entry name" value="NA_SOLUT_SYMP_3"/>
    <property type="match status" value="1"/>
</dbReference>
<comment type="caution">
    <text evidence="18">The sequence shown here is derived from an EMBL/GenBank/DDBJ whole genome shotgun (WGS) entry which is preliminary data.</text>
</comment>
<dbReference type="PROSITE" id="PS50109">
    <property type="entry name" value="HIS_KIN"/>
    <property type="match status" value="1"/>
</dbReference>
<evidence type="ECO:0000256" key="1">
    <source>
        <dbReference type="ARBA" id="ARBA00000085"/>
    </source>
</evidence>
<dbReference type="Gene3D" id="1.20.1730.10">
    <property type="entry name" value="Sodium/glucose cotransporter"/>
    <property type="match status" value="1"/>
</dbReference>
<dbReference type="InterPro" id="IPR001734">
    <property type="entry name" value="Na/solute_symporter"/>
</dbReference>
<evidence type="ECO:0000259" key="17">
    <source>
        <dbReference type="PROSITE" id="PS50112"/>
    </source>
</evidence>